<dbReference type="Proteomes" id="UP001431532">
    <property type="component" value="Unassembled WGS sequence"/>
</dbReference>
<proteinExistence type="predicted"/>
<name>A0AAW6U8B7_9MOLU</name>
<dbReference type="PANTHER" id="PTHR42924:SF3">
    <property type="entry name" value="POLYMERASE_HISTIDINOL PHOSPHATASE N-TERMINAL DOMAIN-CONTAINING PROTEIN"/>
    <property type="match status" value="1"/>
</dbReference>
<dbReference type="CDD" id="cd07432">
    <property type="entry name" value="PHP_HisPPase"/>
    <property type="match status" value="1"/>
</dbReference>
<dbReference type="EMBL" id="JASCXW010000009">
    <property type="protein sequence ID" value="MDI6452712.1"/>
    <property type="molecule type" value="Genomic_DNA"/>
</dbReference>
<evidence type="ECO:0000259" key="1">
    <source>
        <dbReference type="SMART" id="SM00481"/>
    </source>
</evidence>
<dbReference type="AlphaFoldDB" id="A0AAW6U8B7"/>
<dbReference type="RefSeq" id="WP_282839133.1">
    <property type="nucleotide sequence ID" value="NZ_JASCXW010000009.1"/>
</dbReference>
<feature type="domain" description="Polymerase/histidinol phosphatase N-terminal" evidence="1">
    <location>
        <begin position="5"/>
        <end position="73"/>
    </location>
</feature>
<dbReference type="InterPro" id="IPR052018">
    <property type="entry name" value="PHP_domain"/>
</dbReference>
<dbReference type="InterPro" id="IPR003141">
    <property type="entry name" value="Pol/His_phosphatase_N"/>
</dbReference>
<dbReference type="PANTHER" id="PTHR42924">
    <property type="entry name" value="EXONUCLEASE"/>
    <property type="match status" value="1"/>
</dbReference>
<comment type="caution">
    <text evidence="2">The sequence shown here is derived from an EMBL/GenBank/DDBJ whole genome shotgun (WGS) entry which is preliminary data.</text>
</comment>
<keyword evidence="3" id="KW-1185">Reference proteome</keyword>
<accession>A0AAW6U8B7</accession>
<reference evidence="2" key="1">
    <citation type="submission" date="2023-05" db="EMBL/GenBank/DDBJ databases">
        <title>Mariniplasma microaerophilum sp. nov., a novel anaerobic mollicute isolated from terrestrial mud volcano, Taman Peninsula, Russia.</title>
        <authorList>
            <person name="Khomyakova M.A."/>
            <person name="Merkel A.Y."/>
            <person name="Slobodkin A.I."/>
        </authorList>
    </citation>
    <scope>NUCLEOTIDE SEQUENCE</scope>
    <source>
        <strain evidence="2">M4Ah</strain>
    </source>
</reference>
<dbReference type="SUPFAM" id="SSF89550">
    <property type="entry name" value="PHP domain-like"/>
    <property type="match status" value="1"/>
</dbReference>
<gene>
    <name evidence="2" type="ORF">QJ521_03950</name>
</gene>
<dbReference type="Gene3D" id="3.20.20.140">
    <property type="entry name" value="Metal-dependent hydrolases"/>
    <property type="match status" value="1"/>
</dbReference>
<dbReference type="SMART" id="SM00481">
    <property type="entry name" value="POLIIIAc"/>
    <property type="match status" value="1"/>
</dbReference>
<organism evidence="2 3">
    <name type="scientific">Peloplasma aerotolerans</name>
    <dbReference type="NCBI Taxonomy" id="3044389"/>
    <lineage>
        <taxon>Bacteria</taxon>
        <taxon>Bacillati</taxon>
        <taxon>Mycoplasmatota</taxon>
        <taxon>Mollicutes</taxon>
        <taxon>Acholeplasmatales</taxon>
        <taxon>Acholeplasmataceae</taxon>
        <taxon>Peloplasma</taxon>
    </lineage>
</organism>
<evidence type="ECO:0000313" key="3">
    <source>
        <dbReference type="Proteomes" id="UP001431532"/>
    </source>
</evidence>
<dbReference type="InterPro" id="IPR016195">
    <property type="entry name" value="Pol/histidinol_Pase-like"/>
</dbReference>
<dbReference type="GO" id="GO:0004534">
    <property type="term" value="F:5'-3' RNA exonuclease activity"/>
    <property type="evidence" value="ECO:0007669"/>
    <property type="project" value="TreeGrafter"/>
</dbReference>
<protein>
    <recommendedName>
        <fullName evidence="1">Polymerase/histidinol phosphatase N-terminal domain-containing protein</fullName>
    </recommendedName>
</protein>
<sequence>MKYYYDLHIHSVLSPCADDLMTPNNIFNMANLKKLNIISVTDHNSLKQLSICYELSQSYDMLFIPGVELEVQEGFHLLCYFKHVDEALAFDAFLESHIHKQRYDHELYGKQAITNLDDEIIDYFPYHLTNSLTLSFEDLLFSLKHYDHILVYAHLNREKNSGLSYLNQYPLDAIELTKHVQAGFIHQHQLTNHKILFNSDAHQIIDISEINDKNEMELESLTIEAFFEYFNNG</sequence>
<evidence type="ECO:0000313" key="2">
    <source>
        <dbReference type="EMBL" id="MDI6452712.1"/>
    </source>
</evidence>
<dbReference type="GO" id="GO:0035312">
    <property type="term" value="F:5'-3' DNA exonuclease activity"/>
    <property type="evidence" value="ECO:0007669"/>
    <property type="project" value="TreeGrafter"/>
</dbReference>